<feature type="transmembrane region" description="Helical" evidence="11">
    <location>
        <begin position="141"/>
        <end position="166"/>
    </location>
</feature>
<evidence type="ECO:0000256" key="10">
    <source>
        <dbReference type="ARBA" id="ARBA00023136"/>
    </source>
</evidence>
<name>A0ABT0ZTN8_9PSEU</name>
<feature type="domain" description="HAMP" evidence="13">
    <location>
        <begin position="171"/>
        <end position="223"/>
    </location>
</feature>
<dbReference type="Pfam" id="PF00672">
    <property type="entry name" value="HAMP"/>
    <property type="match status" value="1"/>
</dbReference>
<keyword evidence="9" id="KW-0902">Two-component regulatory system</keyword>
<comment type="caution">
    <text evidence="14">The sequence shown here is derived from an EMBL/GenBank/DDBJ whole genome shotgun (WGS) entry which is preliminary data.</text>
</comment>
<dbReference type="EC" id="2.7.13.3" evidence="3"/>
<evidence type="ECO:0000256" key="1">
    <source>
        <dbReference type="ARBA" id="ARBA00000085"/>
    </source>
</evidence>
<evidence type="ECO:0000256" key="5">
    <source>
        <dbReference type="ARBA" id="ARBA00022679"/>
    </source>
</evidence>
<dbReference type="SUPFAM" id="SSF55874">
    <property type="entry name" value="ATPase domain of HSP90 chaperone/DNA topoisomerase II/histidine kinase"/>
    <property type="match status" value="1"/>
</dbReference>
<dbReference type="Gene3D" id="6.10.340.10">
    <property type="match status" value="1"/>
</dbReference>
<keyword evidence="8 11" id="KW-1133">Transmembrane helix</keyword>
<keyword evidence="5" id="KW-0808">Transferase</keyword>
<keyword evidence="10 11" id="KW-0472">Membrane</keyword>
<dbReference type="InterPro" id="IPR036097">
    <property type="entry name" value="HisK_dim/P_sf"/>
</dbReference>
<evidence type="ECO:0000313" key="15">
    <source>
        <dbReference type="Proteomes" id="UP001165283"/>
    </source>
</evidence>
<dbReference type="SMART" id="SM00304">
    <property type="entry name" value="HAMP"/>
    <property type="match status" value="1"/>
</dbReference>
<evidence type="ECO:0000256" key="4">
    <source>
        <dbReference type="ARBA" id="ARBA00022553"/>
    </source>
</evidence>
<feature type="domain" description="Histidine kinase" evidence="12">
    <location>
        <begin position="231"/>
        <end position="433"/>
    </location>
</feature>
<protein>
    <recommendedName>
        <fullName evidence="3">histidine kinase</fullName>
        <ecNumber evidence="3">2.7.13.3</ecNumber>
    </recommendedName>
</protein>
<dbReference type="InterPro" id="IPR003594">
    <property type="entry name" value="HATPase_dom"/>
</dbReference>
<dbReference type="Pfam" id="PF02518">
    <property type="entry name" value="HATPase_c"/>
    <property type="match status" value="1"/>
</dbReference>
<dbReference type="PROSITE" id="PS50885">
    <property type="entry name" value="HAMP"/>
    <property type="match status" value="1"/>
</dbReference>
<keyword evidence="7 14" id="KW-0418">Kinase</keyword>
<dbReference type="CDD" id="cd00082">
    <property type="entry name" value="HisKA"/>
    <property type="match status" value="1"/>
</dbReference>
<evidence type="ECO:0000256" key="8">
    <source>
        <dbReference type="ARBA" id="ARBA00022989"/>
    </source>
</evidence>
<dbReference type="InterPro" id="IPR003660">
    <property type="entry name" value="HAMP_dom"/>
</dbReference>
<dbReference type="Gene3D" id="3.30.565.10">
    <property type="entry name" value="Histidine kinase-like ATPase, C-terminal domain"/>
    <property type="match status" value="1"/>
</dbReference>
<dbReference type="Gene3D" id="1.10.287.130">
    <property type="match status" value="1"/>
</dbReference>
<evidence type="ECO:0000259" key="13">
    <source>
        <dbReference type="PROSITE" id="PS50885"/>
    </source>
</evidence>
<dbReference type="EMBL" id="JAGSOV010000009">
    <property type="protein sequence ID" value="MCO1654082.1"/>
    <property type="molecule type" value="Genomic_DNA"/>
</dbReference>
<dbReference type="Proteomes" id="UP001165283">
    <property type="component" value="Unassembled WGS sequence"/>
</dbReference>
<dbReference type="PANTHER" id="PTHR45436:SF5">
    <property type="entry name" value="SENSOR HISTIDINE KINASE TRCS"/>
    <property type="match status" value="1"/>
</dbReference>
<dbReference type="SMART" id="SM00387">
    <property type="entry name" value="HATPase_c"/>
    <property type="match status" value="1"/>
</dbReference>
<sequence>MRRRIIGSTVIAVVLAIALFGAPLAIVVGRYLLDDERTELEREANVVALMLAVELAEDDTIAVLPDVPGTDDDADFAFYDDFGRRVVGVGPEVLENDVLEALVGDIEPGDTAAELVIGAPVAHDGAYVGVVRVAAPRTETYLWIGLVWLLMAALGVFAVGAAWLMARRQGARLARPLEQLALAAERLGDGDFSARSPASGIAEIDAVGAALDSTARRIGDTLARERAFSADTSHQLRTPLTGLRLGLEAALDVPADRRSVAGLSAAIATAVATTDRLEQIADDLLQLARDTNRGGALQVGDLLERTRAEWADVLGAAGRPLRLVVAPDLPAAAAAGAAVRQVLAVLLDNATRHGAGAVTVTARDADDAVAVDVEDEGPGVPDSAEPFVRRSRTAGGHGIGLPLARSLAEAEGGRLLLGRRSPPRFTLLLPIATEHAPDA</sequence>
<dbReference type="RefSeq" id="WP_252435687.1">
    <property type="nucleotide sequence ID" value="NZ_JAGSOV010000009.1"/>
</dbReference>
<dbReference type="GO" id="GO:0016301">
    <property type="term" value="F:kinase activity"/>
    <property type="evidence" value="ECO:0007669"/>
    <property type="project" value="UniProtKB-KW"/>
</dbReference>
<evidence type="ECO:0000256" key="9">
    <source>
        <dbReference type="ARBA" id="ARBA00023012"/>
    </source>
</evidence>
<dbReference type="InterPro" id="IPR003661">
    <property type="entry name" value="HisK_dim/P_dom"/>
</dbReference>
<dbReference type="PANTHER" id="PTHR45436">
    <property type="entry name" value="SENSOR HISTIDINE KINASE YKOH"/>
    <property type="match status" value="1"/>
</dbReference>
<proteinExistence type="predicted"/>
<feature type="transmembrane region" description="Helical" evidence="11">
    <location>
        <begin position="12"/>
        <end position="33"/>
    </location>
</feature>
<keyword evidence="15" id="KW-1185">Reference proteome</keyword>
<dbReference type="InterPro" id="IPR036890">
    <property type="entry name" value="HATPase_C_sf"/>
</dbReference>
<dbReference type="SMART" id="SM00388">
    <property type="entry name" value="HisKA"/>
    <property type="match status" value="1"/>
</dbReference>
<comment type="subcellular location">
    <subcellularLocation>
        <location evidence="2">Cell membrane</location>
    </subcellularLocation>
</comment>
<evidence type="ECO:0000259" key="12">
    <source>
        <dbReference type="PROSITE" id="PS50109"/>
    </source>
</evidence>
<dbReference type="Pfam" id="PF00512">
    <property type="entry name" value="HisKA"/>
    <property type="match status" value="1"/>
</dbReference>
<evidence type="ECO:0000313" key="14">
    <source>
        <dbReference type="EMBL" id="MCO1654082.1"/>
    </source>
</evidence>
<evidence type="ECO:0000256" key="2">
    <source>
        <dbReference type="ARBA" id="ARBA00004236"/>
    </source>
</evidence>
<evidence type="ECO:0000256" key="3">
    <source>
        <dbReference type="ARBA" id="ARBA00012438"/>
    </source>
</evidence>
<keyword evidence="6 11" id="KW-0812">Transmembrane</keyword>
<keyword evidence="4" id="KW-0597">Phosphoprotein</keyword>
<evidence type="ECO:0000256" key="11">
    <source>
        <dbReference type="SAM" id="Phobius"/>
    </source>
</evidence>
<accession>A0ABT0ZTN8</accession>
<dbReference type="PRINTS" id="PR00344">
    <property type="entry name" value="BCTRLSENSOR"/>
</dbReference>
<gene>
    <name evidence="14" type="ORF">KDL28_03330</name>
</gene>
<dbReference type="CDD" id="cd06225">
    <property type="entry name" value="HAMP"/>
    <property type="match status" value="1"/>
</dbReference>
<evidence type="ECO:0000256" key="6">
    <source>
        <dbReference type="ARBA" id="ARBA00022692"/>
    </source>
</evidence>
<dbReference type="PROSITE" id="PS50109">
    <property type="entry name" value="HIS_KIN"/>
    <property type="match status" value="1"/>
</dbReference>
<reference evidence="14" key="1">
    <citation type="submission" date="2021-04" db="EMBL/GenBank/DDBJ databases">
        <title>Pseudonocardia sp. nov., isolated from sandy soil of mangrove forest.</title>
        <authorList>
            <person name="Zan Z."/>
            <person name="Huang R."/>
            <person name="Liu W."/>
        </authorList>
    </citation>
    <scope>NUCLEOTIDE SEQUENCE</scope>
    <source>
        <strain evidence="14">S2-4</strain>
    </source>
</reference>
<dbReference type="InterPro" id="IPR005467">
    <property type="entry name" value="His_kinase_dom"/>
</dbReference>
<dbReference type="InterPro" id="IPR050428">
    <property type="entry name" value="TCS_sensor_his_kinase"/>
</dbReference>
<dbReference type="InterPro" id="IPR004358">
    <property type="entry name" value="Sig_transdc_His_kin-like_C"/>
</dbReference>
<dbReference type="SUPFAM" id="SSF47384">
    <property type="entry name" value="Homodimeric domain of signal transducing histidine kinase"/>
    <property type="match status" value="1"/>
</dbReference>
<organism evidence="14 15">
    <name type="scientific">Pseudonocardia humida</name>
    <dbReference type="NCBI Taxonomy" id="2800819"/>
    <lineage>
        <taxon>Bacteria</taxon>
        <taxon>Bacillati</taxon>
        <taxon>Actinomycetota</taxon>
        <taxon>Actinomycetes</taxon>
        <taxon>Pseudonocardiales</taxon>
        <taxon>Pseudonocardiaceae</taxon>
        <taxon>Pseudonocardia</taxon>
    </lineage>
</organism>
<comment type="catalytic activity">
    <reaction evidence="1">
        <text>ATP + protein L-histidine = ADP + protein N-phospho-L-histidine.</text>
        <dbReference type="EC" id="2.7.13.3"/>
    </reaction>
</comment>
<evidence type="ECO:0000256" key="7">
    <source>
        <dbReference type="ARBA" id="ARBA00022777"/>
    </source>
</evidence>